<dbReference type="RefSeq" id="XP_026747928.1">
    <property type="nucleotide sequence ID" value="XM_026892127.1"/>
</dbReference>
<keyword evidence="4" id="KW-0378">Hydrolase</keyword>
<evidence type="ECO:0000313" key="11">
    <source>
        <dbReference type="RefSeq" id="XP_026747928.1"/>
    </source>
</evidence>
<dbReference type="InterPro" id="IPR000994">
    <property type="entry name" value="Pept_M24"/>
</dbReference>
<evidence type="ECO:0000256" key="1">
    <source>
        <dbReference type="ARBA" id="ARBA00001936"/>
    </source>
</evidence>
<evidence type="ECO:0000256" key="5">
    <source>
        <dbReference type="ARBA" id="ARBA00023211"/>
    </source>
</evidence>
<proteinExistence type="inferred from homology"/>
<feature type="domain" description="Peptidase M24 C-terminal" evidence="9">
    <location>
        <begin position="617"/>
        <end position="678"/>
    </location>
</feature>
<keyword evidence="3" id="KW-0479">Metal-binding</keyword>
<dbReference type="Pfam" id="PF00557">
    <property type="entry name" value="Peptidase_M24"/>
    <property type="match status" value="1"/>
</dbReference>
<gene>
    <name evidence="11" type="primary">LOC113508934</name>
</gene>
<dbReference type="KEGG" id="tnl:113508934"/>
<dbReference type="InterPro" id="IPR000587">
    <property type="entry name" value="Creatinase_N"/>
</dbReference>
<organism evidence="10 11">
    <name type="scientific">Trichoplusia ni</name>
    <name type="common">Cabbage looper</name>
    <dbReference type="NCBI Taxonomy" id="7111"/>
    <lineage>
        <taxon>Eukaryota</taxon>
        <taxon>Metazoa</taxon>
        <taxon>Ecdysozoa</taxon>
        <taxon>Arthropoda</taxon>
        <taxon>Hexapoda</taxon>
        <taxon>Insecta</taxon>
        <taxon>Pterygota</taxon>
        <taxon>Neoptera</taxon>
        <taxon>Endopterygota</taxon>
        <taxon>Lepidoptera</taxon>
        <taxon>Glossata</taxon>
        <taxon>Ditrysia</taxon>
        <taxon>Noctuoidea</taxon>
        <taxon>Noctuidae</taxon>
        <taxon>Plusiinae</taxon>
        <taxon>Trichoplusia</taxon>
    </lineage>
</organism>
<dbReference type="SUPFAM" id="SSF53092">
    <property type="entry name" value="Creatinase/prolidase N-terminal domain"/>
    <property type="match status" value="1"/>
</dbReference>
<dbReference type="Pfam" id="PF16188">
    <property type="entry name" value="Peptidase_M24_C"/>
    <property type="match status" value="1"/>
</dbReference>
<feature type="domain" description="Peptidase M24" evidence="7">
    <location>
        <begin position="376"/>
        <end position="591"/>
    </location>
</feature>
<evidence type="ECO:0000256" key="6">
    <source>
        <dbReference type="SAM" id="SignalP"/>
    </source>
</evidence>
<feature type="chain" id="PRO_5028833059" evidence="6">
    <location>
        <begin position="22"/>
        <end position="703"/>
    </location>
</feature>
<protein>
    <submittedName>
        <fullName evidence="11">Xaa-Pro aminopeptidase ApepP-like</fullName>
    </submittedName>
</protein>
<dbReference type="GO" id="GO:0004177">
    <property type="term" value="F:aminopeptidase activity"/>
    <property type="evidence" value="ECO:0007669"/>
    <property type="project" value="UniProtKB-ARBA"/>
</dbReference>
<dbReference type="PANTHER" id="PTHR43763:SF6">
    <property type="entry name" value="XAA-PRO AMINOPEPTIDASE 1"/>
    <property type="match status" value="1"/>
</dbReference>
<evidence type="ECO:0000259" key="9">
    <source>
        <dbReference type="Pfam" id="PF16188"/>
    </source>
</evidence>
<evidence type="ECO:0000313" key="10">
    <source>
        <dbReference type="Proteomes" id="UP000322000"/>
    </source>
</evidence>
<keyword evidence="10" id="KW-1185">Reference proteome</keyword>
<dbReference type="GO" id="GO:0005737">
    <property type="term" value="C:cytoplasm"/>
    <property type="evidence" value="ECO:0007669"/>
    <property type="project" value="UniProtKB-ARBA"/>
</dbReference>
<dbReference type="InParanoid" id="A0A7E5X3Z8"/>
<dbReference type="PANTHER" id="PTHR43763">
    <property type="entry name" value="XAA-PRO AMINOPEPTIDASE 1"/>
    <property type="match status" value="1"/>
</dbReference>
<evidence type="ECO:0000259" key="8">
    <source>
        <dbReference type="Pfam" id="PF01321"/>
    </source>
</evidence>
<dbReference type="Gene3D" id="3.90.230.10">
    <property type="entry name" value="Creatinase/methionine aminopeptidase superfamily"/>
    <property type="match status" value="1"/>
</dbReference>
<name>A0A7E5X3Z8_TRINI</name>
<feature type="domain" description="Creatinase N-terminal" evidence="8">
    <location>
        <begin position="53"/>
        <end position="193"/>
    </location>
</feature>
<keyword evidence="6" id="KW-0732">Signal</keyword>
<accession>A0A7E5X3Z8</accession>
<dbReference type="Proteomes" id="UP000322000">
    <property type="component" value="Chromosome 3"/>
</dbReference>
<dbReference type="Pfam" id="PF01321">
    <property type="entry name" value="Creatinase_N"/>
    <property type="match status" value="1"/>
</dbReference>
<dbReference type="InterPro" id="IPR029149">
    <property type="entry name" value="Creatin/AminoP/Spt16_N"/>
</dbReference>
<dbReference type="AlphaFoldDB" id="A0A7E5X3Z8"/>
<dbReference type="Pfam" id="PF16189">
    <property type="entry name" value="Creatinase_N_2"/>
    <property type="match status" value="1"/>
</dbReference>
<dbReference type="GO" id="GO:0046872">
    <property type="term" value="F:metal ion binding"/>
    <property type="evidence" value="ECO:0007669"/>
    <property type="project" value="UniProtKB-KW"/>
</dbReference>
<dbReference type="InterPro" id="IPR036005">
    <property type="entry name" value="Creatinase/aminopeptidase-like"/>
</dbReference>
<dbReference type="GeneID" id="113508934"/>
<evidence type="ECO:0000256" key="2">
    <source>
        <dbReference type="ARBA" id="ARBA00008766"/>
    </source>
</evidence>
<dbReference type="SUPFAM" id="SSF55920">
    <property type="entry name" value="Creatinase/aminopeptidase"/>
    <property type="match status" value="1"/>
</dbReference>
<feature type="signal peptide" evidence="6">
    <location>
        <begin position="1"/>
        <end position="21"/>
    </location>
</feature>
<dbReference type="InterPro" id="IPR050422">
    <property type="entry name" value="X-Pro_aminopeptidase_P"/>
</dbReference>
<comment type="similarity">
    <text evidence="2">Belongs to the peptidase M24B family.</text>
</comment>
<evidence type="ECO:0000256" key="4">
    <source>
        <dbReference type="ARBA" id="ARBA00022801"/>
    </source>
</evidence>
<dbReference type="FunCoup" id="A0A7E5X3Z8">
    <property type="interactions" value="1499"/>
</dbReference>
<dbReference type="FunFam" id="3.90.230.10:FF:000007">
    <property type="entry name" value="Xaa-Pro aminopeptidase P"/>
    <property type="match status" value="1"/>
</dbReference>
<keyword evidence="5" id="KW-0464">Manganese</keyword>
<evidence type="ECO:0000259" key="7">
    <source>
        <dbReference type="Pfam" id="PF00557"/>
    </source>
</evidence>
<dbReference type="OrthoDB" id="9995434at2759"/>
<dbReference type="InterPro" id="IPR032416">
    <property type="entry name" value="Peptidase_M24_C"/>
</dbReference>
<evidence type="ECO:0000256" key="3">
    <source>
        <dbReference type="ARBA" id="ARBA00022723"/>
    </source>
</evidence>
<dbReference type="Gene3D" id="3.40.350.10">
    <property type="entry name" value="Creatinase/prolidase N-terminal domain"/>
    <property type="match status" value="2"/>
</dbReference>
<comment type="cofactor">
    <cofactor evidence="1">
        <name>Mn(2+)</name>
        <dbReference type="ChEBI" id="CHEBI:29035"/>
    </cofactor>
</comment>
<dbReference type="FunFam" id="3.40.350.10:FF:000003">
    <property type="entry name" value="Xaa-pro aminopeptidase P"/>
    <property type="match status" value="1"/>
</dbReference>
<reference evidence="11" key="1">
    <citation type="submission" date="2025-08" db="UniProtKB">
        <authorList>
            <consortium name="RefSeq"/>
        </authorList>
    </citation>
    <scope>IDENTIFICATION</scope>
</reference>
<sequence length="703" mass="77000">MAGGGWIISFCLLLPLTIVYGSIPYYNSAEPDTPIYVAILSASTLSRETAAARLTALRAVMDGARVDAYIVPTADAHNSAYISEADARREWLSGLRGSSGTAVVTRGRALVWTDARYWTQFDVEVDATQWELMKQGVDLSIQAWLANNMAANTVVAVDPTTYSRSAWQTLESALLAANVKLVAIYDNLVDEARRSLNDGPPSRLTNPLLPLPVQYTGQTASSKIAELVEQMNSNGVSALLLTALDDVAYTLNLRGSDILYNPLFFSYLLIRTNPTTNALQNVVLFWSDGVLSSQVIAHLASENTVVETKPYTEIFDYLRTLSVQLGANGKIWVSSEASHAVLLAIEEAGTATIYTTAVSPVALKKCVKNEVELQGFRLAHIKDGVALVRGLHWVEKQVANNVNVTEVEFSDKLEYFRRLEENSMGPSFATIAGAGENGAIIHYKPMREGPQRVIKPQDMLLVDSGGQYYEGTTDITRTRHMSASPTPEQRLAFTRVLKGQINLATTVLPRGIFGNVIEVLARKSLWDVGLNYGHGTGHGVGHFLKVHEGPIWILSGPVAEDPGVAPKMIYSNEPGYYEVGEYGIRHEDLVETIEMTKDADHIRAKDLVGNFDGRGAVGFHTISLAPHQVACLDINLLTDFEIKYLNDYHARVLSTLGPLLREKDAEAYQWLEKECAPILRSAAILLQTSPILAAISIVIVWLG</sequence>